<dbReference type="EMBL" id="HBGT01002829">
    <property type="protein sequence ID" value="CAD9385043.1"/>
    <property type="molecule type" value="Transcribed_RNA"/>
</dbReference>
<keyword evidence="1" id="KW-0472">Membrane</keyword>
<gene>
    <name evidence="2" type="ORF">FPAR1323_LOCUS1553</name>
</gene>
<name>A0A7S2B351_9STRA</name>
<evidence type="ECO:0000256" key="1">
    <source>
        <dbReference type="SAM" id="Phobius"/>
    </source>
</evidence>
<feature type="transmembrane region" description="Helical" evidence="1">
    <location>
        <begin position="126"/>
        <end position="147"/>
    </location>
</feature>
<feature type="transmembrane region" description="Helical" evidence="1">
    <location>
        <begin position="21"/>
        <end position="38"/>
    </location>
</feature>
<feature type="transmembrane region" description="Helical" evidence="1">
    <location>
        <begin position="84"/>
        <end position="106"/>
    </location>
</feature>
<dbReference type="AlphaFoldDB" id="A0A7S2B351"/>
<evidence type="ECO:0000313" key="2">
    <source>
        <dbReference type="EMBL" id="CAD9385043.1"/>
    </source>
</evidence>
<feature type="transmembrane region" description="Helical" evidence="1">
    <location>
        <begin position="44"/>
        <end position="63"/>
    </location>
</feature>
<reference evidence="2" key="1">
    <citation type="submission" date="2021-01" db="EMBL/GenBank/DDBJ databases">
        <authorList>
            <person name="Corre E."/>
            <person name="Pelletier E."/>
            <person name="Niang G."/>
            <person name="Scheremetjew M."/>
            <person name="Finn R."/>
            <person name="Kale V."/>
            <person name="Holt S."/>
            <person name="Cochrane G."/>
            <person name="Meng A."/>
            <person name="Brown T."/>
            <person name="Cohen L."/>
        </authorList>
    </citation>
    <scope>NUCLEOTIDE SEQUENCE</scope>
    <source>
        <strain evidence="2">RCC1693</strain>
    </source>
</reference>
<sequence>MGKGRGKGSAGDATPYIVTHALGIVVSLLAIICSSIAYVELNKYQVYLGFIMGVAALALIYNISATVEDCKRFDIAWSRAHDRFFCADLVLLILVTPIAIAGASLWQNVADAEDDGSQGISAFRGSVILCWLIFLMTSVCGVQDYVAAQNDSGLLN</sequence>
<proteinExistence type="predicted"/>
<organism evidence="2">
    <name type="scientific">Florenciella parvula</name>
    <dbReference type="NCBI Taxonomy" id="236787"/>
    <lineage>
        <taxon>Eukaryota</taxon>
        <taxon>Sar</taxon>
        <taxon>Stramenopiles</taxon>
        <taxon>Ochrophyta</taxon>
        <taxon>Dictyochophyceae</taxon>
        <taxon>Florenciellales</taxon>
        <taxon>Florenciella</taxon>
    </lineage>
</organism>
<protein>
    <submittedName>
        <fullName evidence="2">Uncharacterized protein</fullName>
    </submittedName>
</protein>
<accession>A0A7S2B351</accession>
<keyword evidence="1" id="KW-0812">Transmembrane</keyword>
<keyword evidence="1" id="KW-1133">Transmembrane helix</keyword>